<dbReference type="InterPro" id="IPR012677">
    <property type="entry name" value="Nucleotide-bd_a/b_plait_sf"/>
</dbReference>
<accession>A0A484KF58</accession>
<dbReference type="EMBL" id="OOIL02000262">
    <property type="protein sequence ID" value="VFQ63085.1"/>
    <property type="molecule type" value="Genomic_DNA"/>
</dbReference>
<dbReference type="Proteomes" id="UP000595140">
    <property type="component" value="Unassembled WGS sequence"/>
</dbReference>
<feature type="domain" description="RRM" evidence="4">
    <location>
        <begin position="7"/>
        <end position="84"/>
    </location>
</feature>
<evidence type="ECO:0000256" key="2">
    <source>
        <dbReference type="PROSITE-ProRule" id="PRU00176"/>
    </source>
</evidence>
<dbReference type="InterPro" id="IPR050886">
    <property type="entry name" value="RNA-binding_reg"/>
</dbReference>
<dbReference type="GO" id="GO:0005634">
    <property type="term" value="C:nucleus"/>
    <property type="evidence" value="ECO:0007669"/>
    <property type="project" value="TreeGrafter"/>
</dbReference>
<dbReference type="GO" id="GO:0005739">
    <property type="term" value="C:mitochondrion"/>
    <property type="evidence" value="ECO:0007669"/>
    <property type="project" value="TreeGrafter"/>
</dbReference>
<sequence>MTIDDVSSIYVGGLPYSTTEESLREIFNIYGSVVDVKIINDQNVRGKCYGFVTFTNPRSAQQAIADMDGQTIKGRVIRVNDVRTRGRSNFDHQSSHRHTKRGLDSDKDSWERDDGYDYDRLRDGRRDRSRDRDHNREKGYPRVHNPDLERDYNVDRDKAEEYKRDIDVERERQRNHGDSFERIRDHRRKRQKNDDNRASRDNDLTSKLPNGSGTDHYDRDRSPESSEKNHDLAEKQLDVSNRKLEELQNKIPQIEEMVQEKTKLVSELHEKLQKLEDSLQGVKKLRSQRQHQVSKLLKCYLHVRDCGERLKVSEQELQSLVHSTMLDMECDGGFSLNDAF</sequence>
<evidence type="ECO:0000259" key="4">
    <source>
        <dbReference type="PROSITE" id="PS50102"/>
    </source>
</evidence>
<proteinExistence type="predicted"/>
<reference evidence="5 6" key="1">
    <citation type="submission" date="2018-04" db="EMBL/GenBank/DDBJ databases">
        <authorList>
            <person name="Vogel A."/>
        </authorList>
    </citation>
    <scope>NUCLEOTIDE SEQUENCE [LARGE SCALE GENOMIC DNA]</scope>
</reference>
<keyword evidence="6" id="KW-1185">Reference proteome</keyword>
<keyword evidence="1 2" id="KW-0694">RNA-binding</keyword>
<evidence type="ECO:0000256" key="1">
    <source>
        <dbReference type="ARBA" id="ARBA00022884"/>
    </source>
</evidence>
<name>A0A484KF58_9ASTE</name>
<dbReference type="GO" id="GO:0003723">
    <property type="term" value="F:RNA binding"/>
    <property type="evidence" value="ECO:0007669"/>
    <property type="project" value="UniProtKB-UniRule"/>
</dbReference>
<dbReference type="Pfam" id="PF00076">
    <property type="entry name" value="RRM_1"/>
    <property type="match status" value="1"/>
</dbReference>
<dbReference type="InterPro" id="IPR035979">
    <property type="entry name" value="RBD_domain_sf"/>
</dbReference>
<protein>
    <recommendedName>
        <fullName evidence="4">RRM domain-containing protein</fullName>
    </recommendedName>
</protein>
<gene>
    <name evidence="5" type="ORF">CCAM_LOCUS4861</name>
</gene>
<dbReference type="CDD" id="cd00590">
    <property type="entry name" value="RRM_SF"/>
    <property type="match status" value="1"/>
</dbReference>
<feature type="compositionally biased region" description="Basic and acidic residues" evidence="3">
    <location>
        <begin position="83"/>
        <end position="94"/>
    </location>
</feature>
<feature type="region of interest" description="Disordered" evidence="3">
    <location>
        <begin position="83"/>
        <end position="239"/>
    </location>
</feature>
<dbReference type="SMART" id="SM00360">
    <property type="entry name" value="RRM"/>
    <property type="match status" value="1"/>
</dbReference>
<evidence type="ECO:0000313" key="6">
    <source>
        <dbReference type="Proteomes" id="UP000595140"/>
    </source>
</evidence>
<dbReference type="PROSITE" id="PS50102">
    <property type="entry name" value="RRM"/>
    <property type="match status" value="1"/>
</dbReference>
<dbReference type="PANTHER" id="PTHR48024">
    <property type="entry name" value="GEO13361P1-RELATED"/>
    <property type="match status" value="1"/>
</dbReference>
<dbReference type="InterPro" id="IPR000504">
    <property type="entry name" value="RRM_dom"/>
</dbReference>
<feature type="compositionally biased region" description="Basic and acidic residues" evidence="3">
    <location>
        <begin position="192"/>
        <end position="204"/>
    </location>
</feature>
<dbReference type="AlphaFoldDB" id="A0A484KF58"/>
<dbReference type="Gene3D" id="3.30.70.330">
    <property type="match status" value="1"/>
</dbReference>
<dbReference type="OrthoDB" id="272703at2759"/>
<feature type="compositionally biased region" description="Basic and acidic residues" evidence="3">
    <location>
        <begin position="215"/>
        <end position="239"/>
    </location>
</feature>
<organism evidence="5 6">
    <name type="scientific">Cuscuta campestris</name>
    <dbReference type="NCBI Taxonomy" id="132261"/>
    <lineage>
        <taxon>Eukaryota</taxon>
        <taxon>Viridiplantae</taxon>
        <taxon>Streptophyta</taxon>
        <taxon>Embryophyta</taxon>
        <taxon>Tracheophyta</taxon>
        <taxon>Spermatophyta</taxon>
        <taxon>Magnoliopsida</taxon>
        <taxon>eudicotyledons</taxon>
        <taxon>Gunneridae</taxon>
        <taxon>Pentapetalae</taxon>
        <taxon>asterids</taxon>
        <taxon>lamiids</taxon>
        <taxon>Solanales</taxon>
        <taxon>Convolvulaceae</taxon>
        <taxon>Cuscuteae</taxon>
        <taxon>Cuscuta</taxon>
        <taxon>Cuscuta subgen. Grammica</taxon>
        <taxon>Cuscuta sect. Cleistogrammica</taxon>
    </lineage>
</organism>
<evidence type="ECO:0000313" key="5">
    <source>
        <dbReference type="EMBL" id="VFQ63085.1"/>
    </source>
</evidence>
<dbReference type="SUPFAM" id="SSF54928">
    <property type="entry name" value="RNA-binding domain, RBD"/>
    <property type="match status" value="1"/>
</dbReference>
<evidence type="ECO:0000256" key="3">
    <source>
        <dbReference type="SAM" id="MobiDB-lite"/>
    </source>
</evidence>
<dbReference type="PANTHER" id="PTHR48024:SF56">
    <property type="entry name" value="HETEROGENEOUS NUCLEAR RIBONUCLEOPROTEIN A0"/>
    <property type="match status" value="1"/>
</dbReference>
<feature type="compositionally biased region" description="Basic and acidic residues" evidence="3">
    <location>
        <begin position="101"/>
        <end position="184"/>
    </location>
</feature>